<protein>
    <submittedName>
        <fullName evidence="1">Uncharacterized protein</fullName>
    </submittedName>
</protein>
<comment type="caution">
    <text evidence="1">The sequence shown here is derived from an EMBL/GenBank/DDBJ whole genome shotgun (WGS) entry which is preliminary data.</text>
</comment>
<dbReference type="AlphaFoldDB" id="A0A8H7VTV3"/>
<name>A0A8H7VTV3_9FUNG</name>
<dbReference type="EMBL" id="JAEPRB010000012">
    <property type="protein sequence ID" value="KAG2226884.1"/>
    <property type="molecule type" value="Genomic_DNA"/>
</dbReference>
<organism evidence="1 2">
    <name type="scientific">Circinella minor</name>
    <dbReference type="NCBI Taxonomy" id="1195481"/>
    <lineage>
        <taxon>Eukaryota</taxon>
        <taxon>Fungi</taxon>
        <taxon>Fungi incertae sedis</taxon>
        <taxon>Mucoromycota</taxon>
        <taxon>Mucoromycotina</taxon>
        <taxon>Mucoromycetes</taxon>
        <taxon>Mucorales</taxon>
        <taxon>Lichtheimiaceae</taxon>
        <taxon>Circinella</taxon>
    </lineage>
</organism>
<evidence type="ECO:0000313" key="2">
    <source>
        <dbReference type="Proteomes" id="UP000646827"/>
    </source>
</evidence>
<reference evidence="1 2" key="1">
    <citation type="submission" date="2020-12" db="EMBL/GenBank/DDBJ databases">
        <title>Metabolic potential, ecology and presence of endohyphal bacteria is reflected in genomic diversity of Mucoromycotina.</title>
        <authorList>
            <person name="Muszewska A."/>
            <person name="Okrasinska A."/>
            <person name="Steczkiewicz K."/>
            <person name="Drgas O."/>
            <person name="Orlowska M."/>
            <person name="Perlinska-Lenart U."/>
            <person name="Aleksandrzak-Piekarczyk T."/>
            <person name="Szatraj K."/>
            <person name="Zielenkiewicz U."/>
            <person name="Pilsyk S."/>
            <person name="Malc E."/>
            <person name="Mieczkowski P."/>
            <person name="Kruszewska J.S."/>
            <person name="Biernat P."/>
            <person name="Pawlowska J."/>
        </authorList>
    </citation>
    <scope>NUCLEOTIDE SEQUENCE [LARGE SCALE GENOMIC DNA]</scope>
    <source>
        <strain evidence="1 2">CBS 142.35</strain>
    </source>
</reference>
<sequence>MFPGNEDLNTFVTEVNSPTLQAFASNSEADYVKNPDYYCNIENKNGHETESSYITGGFDLLNSYSTTPPSPQVPIDVGEILQSNITSPSEVPSPSFPPNNLNPPSQDLSSFVVPLSQVINQDTDGHLQGARFQSFLVLPPANRPYRVRVLGANEFGFKS</sequence>
<dbReference type="Proteomes" id="UP000646827">
    <property type="component" value="Unassembled WGS sequence"/>
</dbReference>
<keyword evidence="2" id="KW-1185">Reference proteome</keyword>
<accession>A0A8H7VTV3</accession>
<proteinExistence type="predicted"/>
<gene>
    <name evidence="1" type="ORF">INT45_010163</name>
</gene>
<evidence type="ECO:0000313" key="1">
    <source>
        <dbReference type="EMBL" id="KAG2226884.1"/>
    </source>
</evidence>